<dbReference type="Proteomes" id="UP000250079">
    <property type="component" value="Chromosome"/>
</dbReference>
<name>A0A2Z2P0K6_9GAMM</name>
<feature type="transmembrane region" description="Helical" evidence="1">
    <location>
        <begin position="43"/>
        <end position="64"/>
    </location>
</feature>
<feature type="transmembrane region" description="Helical" evidence="1">
    <location>
        <begin position="71"/>
        <end position="91"/>
    </location>
</feature>
<keyword evidence="1" id="KW-0472">Membrane</keyword>
<dbReference type="OrthoDB" id="166547at2"/>
<protein>
    <recommendedName>
        <fullName evidence="4">DUF2177 family protein</fullName>
    </recommendedName>
</protein>
<proteinExistence type="predicted"/>
<reference evidence="2 3" key="1">
    <citation type="submission" date="2016-12" db="EMBL/GenBank/DDBJ databases">
        <authorList>
            <person name="Song W.-J."/>
            <person name="Kurnit D.M."/>
        </authorList>
    </citation>
    <scope>NUCLEOTIDE SEQUENCE [LARGE SCALE GENOMIC DNA]</scope>
    <source>
        <strain evidence="2 3">IMCC3135</strain>
    </source>
</reference>
<feature type="transmembrane region" description="Helical" evidence="1">
    <location>
        <begin position="5"/>
        <end position="23"/>
    </location>
</feature>
<evidence type="ECO:0008006" key="4">
    <source>
        <dbReference type="Google" id="ProtNLM"/>
    </source>
</evidence>
<dbReference type="RefSeq" id="WP_088918261.1">
    <property type="nucleotide sequence ID" value="NZ_CP018632.1"/>
</dbReference>
<keyword evidence="1" id="KW-0812">Transmembrane</keyword>
<accession>A0A2Z2P0K6</accession>
<keyword evidence="3" id="KW-1185">Reference proteome</keyword>
<keyword evidence="1" id="KW-1133">Transmembrane helix</keyword>
<feature type="transmembrane region" description="Helical" evidence="1">
    <location>
        <begin position="111"/>
        <end position="129"/>
    </location>
</feature>
<dbReference type="InterPro" id="IPR018687">
    <property type="entry name" value="DUF2177_membr"/>
</dbReference>
<dbReference type="KEGG" id="gai:IMCC3135_14595"/>
<dbReference type="AlphaFoldDB" id="A0A2Z2P0K6"/>
<dbReference type="Pfam" id="PF09945">
    <property type="entry name" value="DUF2177"/>
    <property type="match status" value="1"/>
</dbReference>
<evidence type="ECO:0000313" key="2">
    <source>
        <dbReference type="EMBL" id="ASJ73004.1"/>
    </source>
</evidence>
<evidence type="ECO:0000256" key="1">
    <source>
        <dbReference type="SAM" id="Phobius"/>
    </source>
</evidence>
<dbReference type="EMBL" id="CP018632">
    <property type="protein sequence ID" value="ASJ73004.1"/>
    <property type="molecule type" value="Genomic_DNA"/>
</dbReference>
<sequence>MKIYLIAYLAAVLAFVVIDGIWLGLVAKNLYATQMGELLRKDILVAPAVGFYLAYTAGIVFLAVRPMQPELSLFNVAAYGAIVGFLAYGTYDMTNLSTVKDWPMLISFVDLVWGTALSASVATISAISVRHFA</sequence>
<gene>
    <name evidence="2" type="ORF">IMCC3135_14595</name>
</gene>
<organism evidence="2 3">
    <name type="scientific">Granulosicoccus antarcticus IMCC3135</name>
    <dbReference type="NCBI Taxonomy" id="1192854"/>
    <lineage>
        <taxon>Bacteria</taxon>
        <taxon>Pseudomonadati</taxon>
        <taxon>Pseudomonadota</taxon>
        <taxon>Gammaproteobacteria</taxon>
        <taxon>Chromatiales</taxon>
        <taxon>Granulosicoccaceae</taxon>
        <taxon>Granulosicoccus</taxon>
    </lineage>
</organism>
<evidence type="ECO:0000313" key="3">
    <source>
        <dbReference type="Proteomes" id="UP000250079"/>
    </source>
</evidence>